<evidence type="ECO:0008006" key="5">
    <source>
        <dbReference type="Google" id="ProtNLM"/>
    </source>
</evidence>
<dbReference type="Pfam" id="PF13489">
    <property type="entry name" value="Methyltransf_23"/>
    <property type="match status" value="1"/>
</dbReference>
<feature type="region of interest" description="Disordered" evidence="2">
    <location>
        <begin position="1"/>
        <end position="45"/>
    </location>
</feature>
<organism evidence="3 4">
    <name type="scientific">Pseudallescheria apiosperma</name>
    <name type="common">Scedosporium apiospermum</name>
    <dbReference type="NCBI Taxonomy" id="563466"/>
    <lineage>
        <taxon>Eukaryota</taxon>
        <taxon>Fungi</taxon>
        <taxon>Dikarya</taxon>
        <taxon>Ascomycota</taxon>
        <taxon>Pezizomycotina</taxon>
        <taxon>Sordariomycetes</taxon>
        <taxon>Hypocreomycetidae</taxon>
        <taxon>Microascales</taxon>
        <taxon>Microascaceae</taxon>
        <taxon>Scedosporium</taxon>
    </lineage>
</organism>
<name>A0A084FWI2_PSEDA</name>
<dbReference type="RefSeq" id="XP_016639243.1">
    <property type="nucleotide sequence ID" value="XM_016783807.1"/>
</dbReference>
<dbReference type="PANTHER" id="PTHR43591:SF10">
    <property type="entry name" value="ABC TRANSMEMBRANE TYPE-1 DOMAIN-CONTAINING PROTEIN-RELATED"/>
    <property type="match status" value="1"/>
</dbReference>
<dbReference type="CDD" id="cd02440">
    <property type="entry name" value="AdoMet_MTases"/>
    <property type="match status" value="1"/>
</dbReference>
<keyword evidence="4" id="KW-1185">Reference proteome</keyword>
<dbReference type="PANTHER" id="PTHR43591">
    <property type="entry name" value="METHYLTRANSFERASE"/>
    <property type="match status" value="1"/>
</dbReference>
<accession>A0A084FWI2</accession>
<dbReference type="VEuPathDB" id="FungiDB:SAPIO_CDS10164"/>
<feature type="compositionally biased region" description="Low complexity" evidence="2">
    <location>
        <begin position="24"/>
        <end position="44"/>
    </location>
</feature>
<dbReference type="SUPFAM" id="SSF53335">
    <property type="entry name" value="S-adenosyl-L-methionine-dependent methyltransferases"/>
    <property type="match status" value="1"/>
</dbReference>
<dbReference type="HOGENOM" id="CLU_010595_0_0_1"/>
<evidence type="ECO:0000313" key="3">
    <source>
        <dbReference type="EMBL" id="KEZ39444.1"/>
    </source>
</evidence>
<evidence type="ECO:0000256" key="1">
    <source>
        <dbReference type="ARBA" id="ARBA00038158"/>
    </source>
</evidence>
<dbReference type="OrthoDB" id="2013972at2759"/>
<feature type="region of interest" description="Disordered" evidence="2">
    <location>
        <begin position="60"/>
        <end position="80"/>
    </location>
</feature>
<comment type="similarity">
    <text evidence="1">Belongs to the methyltransferase superfamily. LaeA methyltransferase family.</text>
</comment>
<dbReference type="OMA" id="WISNDNQ"/>
<gene>
    <name evidence="3" type="ORF">SAPIO_CDS10164</name>
</gene>
<reference evidence="3 4" key="1">
    <citation type="journal article" date="2014" name="Genome Announc.">
        <title>Draft genome sequence of the pathogenic fungus Scedosporium apiospermum.</title>
        <authorList>
            <person name="Vandeputte P."/>
            <person name="Ghamrawi S."/>
            <person name="Rechenmann M."/>
            <person name="Iltis A."/>
            <person name="Giraud S."/>
            <person name="Fleury M."/>
            <person name="Thornton C."/>
            <person name="Delhaes L."/>
            <person name="Meyer W."/>
            <person name="Papon N."/>
            <person name="Bouchara J.P."/>
        </authorList>
    </citation>
    <scope>NUCLEOTIDE SEQUENCE [LARGE SCALE GENOMIC DNA]</scope>
    <source>
        <strain evidence="3 4">IHEM 14462</strain>
    </source>
</reference>
<dbReference type="Proteomes" id="UP000028545">
    <property type="component" value="Unassembled WGS sequence"/>
</dbReference>
<dbReference type="GO" id="GO:0008168">
    <property type="term" value="F:methyltransferase activity"/>
    <property type="evidence" value="ECO:0007669"/>
    <property type="project" value="TreeGrafter"/>
</dbReference>
<protein>
    <recommendedName>
        <fullName evidence="5">Methyltransferase domain-containing protein</fullName>
    </recommendedName>
</protein>
<comment type="caution">
    <text evidence="3">The sequence shown here is derived from an EMBL/GenBank/DDBJ whole genome shotgun (WGS) entry which is preliminary data.</text>
</comment>
<evidence type="ECO:0000313" key="4">
    <source>
        <dbReference type="Proteomes" id="UP000028545"/>
    </source>
</evidence>
<dbReference type="KEGG" id="sapo:SAPIO_CDS10164"/>
<dbReference type="GeneID" id="27719333"/>
<sequence length="356" mass="39634">MSEPQQTTKVPETTAEEAVPSPPTADAAPTEAAASAEAAPAASAIPNTLPGQYWVQQQNLARDDDDADSACGDDGASSTASLSSSILKYRTIHGRTYHSEQGNAEYWWASPRSSITMKVVDIGTGTGLWAIDFADEFPNTEVIGTDLSPIQPSWVPPNLQFQIDDCTQDWTFGENSLDYVHIRWIFGSIKDWTALFQQAYKCLKPGGFIETHEPSTSFRSDDGTVHEKTAMSQFGKFFEEGGKKMGRSMTVLEDCIQRKALEEAGFVEIKEVHLKTPIGSWPKDPKLKEIGTFQQMAVEQDTEGTMLYLATMLGWSREEVIAYIATLRREFRNKNIHGYYEQKILWAQKPEPATEE</sequence>
<proteinExistence type="inferred from homology"/>
<dbReference type="InterPro" id="IPR029063">
    <property type="entry name" value="SAM-dependent_MTases_sf"/>
</dbReference>
<dbReference type="Gene3D" id="3.40.50.150">
    <property type="entry name" value="Vaccinia Virus protein VP39"/>
    <property type="match status" value="1"/>
</dbReference>
<feature type="compositionally biased region" description="Polar residues" evidence="2">
    <location>
        <begin position="1"/>
        <end position="11"/>
    </location>
</feature>
<dbReference type="AlphaFoldDB" id="A0A084FWI2"/>
<dbReference type="EMBL" id="JOWA01000154">
    <property type="protein sequence ID" value="KEZ39444.1"/>
    <property type="molecule type" value="Genomic_DNA"/>
</dbReference>
<evidence type="ECO:0000256" key="2">
    <source>
        <dbReference type="SAM" id="MobiDB-lite"/>
    </source>
</evidence>
<feature type="compositionally biased region" description="Low complexity" evidence="2">
    <location>
        <begin position="69"/>
        <end position="80"/>
    </location>
</feature>